<dbReference type="InterPro" id="IPR057398">
    <property type="entry name" value="GRESAG4.1/3_peripasmic_2"/>
</dbReference>
<feature type="transmembrane region" description="Helical" evidence="1">
    <location>
        <begin position="170"/>
        <end position="192"/>
    </location>
</feature>
<name>K2NET7_TRYCR</name>
<evidence type="ECO:0000313" key="5">
    <source>
        <dbReference type="Proteomes" id="UP000007350"/>
    </source>
</evidence>
<comment type="caution">
    <text evidence="4">The sequence shown here is derived from an EMBL/GenBank/DDBJ whole genome shotgun (WGS) entry which is preliminary data.</text>
</comment>
<gene>
    <name evidence="4" type="ORF">MOQ_002023</name>
</gene>
<keyword evidence="5" id="KW-1185">Reference proteome</keyword>
<dbReference type="Pfam" id="PF25493">
    <property type="entry name" value="Peripla_BP_A-cyclase"/>
    <property type="match status" value="1"/>
</dbReference>
<evidence type="ECO:0000313" key="4">
    <source>
        <dbReference type="EMBL" id="EKF37775.1"/>
    </source>
</evidence>
<feature type="chain" id="PRO_5003862083" evidence="2">
    <location>
        <begin position="22"/>
        <end position="204"/>
    </location>
</feature>
<dbReference type="EMBL" id="AHKC01008314">
    <property type="protein sequence ID" value="EKF37775.1"/>
    <property type="molecule type" value="Genomic_DNA"/>
</dbReference>
<feature type="domain" description="Receptor-type adenylate cyclase GRESAG 4.1/3 periplasmic binding protein-like" evidence="3">
    <location>
        <begin position="2"/>
        <end position="163"/>
    </location>
</feature>
<dbReference type="Proteomes" id="UP000007350">
    <property type="component" value="Unassembled WGS sequence"/>
</dbReference>
<keyword evidence="1" id="KW-0812">Transmembrane</keyword>
<dbReference type="AlphaFoldDB" id="K2NET7"/>
<protein>
    <submittedName>
        <fullName evidence="4">Receptor-type adenylate cyclase, putative</fullName>
    </submittedName>
</protein>
<reference evidence="4 5" key="1">
    <citation type="journal article" date="2012" name="BMC Genomics">
        <title>Comparative genomic analysis of human infective Trypanosoma cruzi lineages with the bat-restricted subspecies T. cruzi marinkellei.</title>
        <authorList>
            <person name="Franzen O."/>
            <person name="Talavera-Lopez C."/>
            <person name="Ochaya S."/>
            <person name="Butler C.E."/>
            <person name="Messenger L.A."/>
            <person name="Lewis M.D."/>
            <person name="Llewellyn M.S."/>
            <person name="Marinkelle C.J."/>
            <person name="Tyler K.M."/>
            <person name="Miles M.A."/>
            <person name="Andersson B."/>
        </authorList>
    </citation>
    <scope>NUCLEOTIDE SEQUENCE [LARGE SCALE GENOMIC DNA]</scope>
    <source>
        <strain evidence="4 5">B7</strain>
    </source>
</reference>
<evidence type="ECO:0000259" key="3">
    <source>
        <dbReference type="Pfam" id="PF25493"/>
    </source>
</evidence>
<keyword evidence="1" id="KW-1133">Transmembrane helix</keyword>
<keyword evidence="4" id="KW-0675">Receptor</keyword>
<dbReference type="OrthoDB" id="252143at2759"/>
<evidence type="ECO:0000256" key="1">
    <source>
        <dbReference type="SAM" id="Phobius"/>
    </source>
</evidence>
<feature type="non-terminal residue" evidence="4">
    <location>
        <position position="204"/>
    </location>
</feature>
<organism evidence="4 5">
    <name type="scientific">Trypanosoma cruzi marinkellei</name>
    <dbReference type="NCBI Taxonomy" id="85056"/>
    <lineage>
        <taxon>Eukaryota</taxon>
        <taxon>Discoba</taxon>
        <taxon>Euglenozoa</taxon>
        <taxon>Kinetoplastea</taxon>
        <taxon>Metakinetoplastina</taxon>
        <taxon>Trypanosomatida</taxon>
        <taxon>Trypanosomatidae</taxon>
        <taxon>Trypanosoma</taxon>
        <taxon>Schizotrypanum</taxon>
    </lineage>
</organism>
<sequence>GVRVFVTFSEFLLLYADFVAAFRDGAGADRVVFVTNLPHWNDDDTTSDTAQWFNFVVRDDANRTPLALMGFATGRLLLTVRSRMEKVSAELFENFFFSNVAVKVDDMLYGSFIDGRACPVTESGAGCGRNYGATHISVWPLARALDPAVPVLFPAVTPSMEYRSPTAGRLTAVIGGIVAAALLLIVLVPLLLHRCRDSRDNENA</sequence>
<accession>K2NET7</accession>
<keyword evidence="2" id="KW-0732">Signal</keyword>
<feature type="signal peptide" evidence="2">
    <location>
        <begin position="1"/>
        <end position="21"/>
    </location>
</feature>
<feature type="non-terminal residue" evidence="4">
    <location>
        <position position="1"/>
    </location>
</feature>
<proteinExistence type="predicted"/>
<keyword evidence="1" id="KW-0472">Membrane</keyword>
<evidence type="ECO:0000256" key="2">
    <source>
        <dbReference type="SAM" id="SignalP"/>
    </source>
</evidence>